<dbReference type="GO" id="GO:0005886">
    <property type="term" value="C:plasma membrane"/>
    <property type="evidence" value="ECO:0007669"/>
    <property type="project" value="TreeGrafter"/>
</dbReference>
<dbReference type="InterPro" id="IPR011993">
    <property type="entry name" value="PH-like_dom_sf"/>
</dbReference>
<dbReference type="Gene3D" id="2.30.29.30">
    <property type="entry name" value="Pleckstrin-homology domain (PH domain)/Phosphotyrosine-binding domain (PTB)"/>
    <property type="match status" value="1"/>
</dbReference>
<dbReference type="GO" id="GO:0038203">
    <property type="term" value="P:TORC2 signaling"/>
    <property type="evidence" value="ECO:0007669"/>
    <property type="project" value="TreeGrafter"/>
</dbReference>
<comment type="similarity">
    <text evidence="1">Belongs to the SIN1 family.</text>
</comment>
<dbReference type="PANTHER" id="PTHR13335:SF1">
    <property type="entry name" value="TARGET OF RAPAMYCIN COMPLEX 2 SUBUNIT MAPKAP1"/>
    <property type="match status" value="1"/>
</dbReference>
<protein>
    <submittedName>
        <fullName evidence="5">Target of rapamycin complex 2 subunit sin1</fullName>
    </submittedName>
</protein>
<dbReference type="InterPro" id="IPR031567">
    <property type="entry name" value="CRIM_dom"/>
</dbReference>
<dbReference type="InterPro" id="IPR008828">
    <property type="entry name" value="Sin1/Avo1"/>
</dbReference>
<evidence type="ECO:0000256" key="1">
    <source>
        <dbReference type="ARBA" id="ARBA00009407"/>
    </source>
</evidence>
<dbReference type="Pfam" id="PF16978">
    <property type="entry name" value="CRIM"/>
    <property type="match status" value="1"/>
</dbReference>
<dbReference type="GO" id="GO:0005737">
    <property type="term" value="C:cytoplasm"/>
    <property type="evidence" value="ECO:0007669"/>
    <property type="project" value="TreeGrafter"/>
</dbReference>
<dbReference type="AlphaFoldDB" id="A0AAF0YE34"/>
<evidence type="ECO:0000256" key="2">
    <source>
        <dbReference type="SAM" id="MobiDB-lite"/>
    </source>
</evidence>
<dbReference type="GO" id="GO:0031932">
    <property type="term" value="C:TORC2 complex"/>
    <property type="evidence" value="ECO:0007669"/>
    <property type="project" value="InterPro"/>
</dbReference>
<reference evidence="5" key="1">
    <citation type="submission" date="2023-10" db="EMBL/GenBank/DDBJ databases">
        <authorList>
            <person name="Noh H."/>
        </authorList>
    </citation>
    <scope>NUCLEOTIDE SEQUENCE</scope>
    <source>
        <strain evidence="5">DUCC4014</strain>
    </source>
</reference>
<dbReference type="InterPro" id="IPR031313">
    <property type="entry name" value="Sin1_PH_dom"/>
</dbReference>
<dbReference type="GO" id="GO:0005546">
    <property type="term" value="F:phosphatidylinositol-4,5-bisphosphate binding"/>
    <property type="evidence" value="ECO:0007669"/>
    <property type="project" value="TreeGrafter"/>
</dbReference>
<organism evidence="5 6">
    <name type="scientific">Vanrija pseudolonga</name>
    <dbReference type="NCBI Taxonomy" id="143232"/>
    <lineage>
        <taxon>Eukaryota</taxon>
        <taxon>Fungi</taxon>
        <taxon>Dikarya</taxon>
        <taxon>Basidiomycota</taxon>
        <taxon>Agaricomycotina</taxon>
        <taxon>Tremellomycetes</taxon>
        <taxon>Trichosporonales</taxon>
        <taxon>Trichosporonaceae</taxon>
        <taxon>Vanrija</taxon>
    </lineage>
</organism>
<evidence type="ECO:0000259" key="4">
    <source>
        <dbReference type="Pfam" id="PF16979"/>
    </source>
</evidence>
<dbReference type="Proteomes" id="UP000827549">
    <property type="component" value="Chromosome 6"/>
</dbReference>
<feature type="compositionally biased region" description="Low complexity" evidence="2">
    <location>
        <begin position="142"/>
        <end position="156"/>
    </location>
</feature>
<keyword evidence="6" id="KW-1185">Reference proteome</keyword>
<feature type="compositionally biased region" description="Basic and acidic residues" evidence="2">
    <location>
        <begin position="94"/>
        <end position="104"/>
    </location>
</feature>
<evidence type="ECO:0000313" key="5">
    <source>
        <dbReference type="EMBL" id="WOO85045.1"/>
    </source>
</evidence>
<evidence type="ECO:0000259" key="3">
    <source>
        <dbReference type="Pfam" id="PF16978"/>
    </source>
</evidence>
<evidence type="ECO:0000313" key="6">
    <source>
        <dbReference type="Proteomes" id="UP000827549"/>
    </source>
</evidence>
<dbReference type="Pfam" id="PF16979">
    <property type="entry name" value="SIN1_PH"/>
    <property type="match status" value="1"/>
</dbReference>
<feature type="region of interest" description="Disordered" evidence="2">
    <location>
        <begin position="59"/>
        <end position="208"/>
    </location>
</feature>
<feature type="domain" description="CRIM" evidence="3">
    <location>
        <begin position="395"/>
        <end position="515"/>
    </location>
</feature>
<dbReference type="EMBL" id="CP086719">
    <property type="protein sequence ID" value="WOO85045.1"/>
    <property type="molecule type" value="Genomic_DNA"/>
</dbReference>
<dbReference type="GeneID" id="87811714"/>
<gene>
    <name evidence="5" type="primary">sin1</name>
    <name evidence="5" type="ORF">LOC62_06G008550</name>
</gene>
<dbReference type="RefSeq" id="XP_062631071.1">
    <property type="nucleotide sequence ID" value="XM_062775091.1"/>
</dbReference>
<sequence length="824" mass="88417">MAMISDPIYALHAIRLSALRTTDDPVTPRIVTLDPAFGLNPYISAMGLGDIDKWPEIQRALDSPPPERAPLAFDSDEDEDDLPGPSRPRRNRRAQSDTDNEPKPRKGGAQGLRYTQTIVGAGRAGGASMRVSGRRAVEGRGAELAARRALGGRSVANRTQSTSEDQRPPMPPLRHDRPPQPLLSPEDVFSSAPKPRADSAPSPAPLGMTAMEGVAVPETVISDDGEGDGGRDDLSEALKAPSLLGTATYDPGSSVGVAASALPSDLAMTAGDSDPLTVEMVDEGSDVGSAEVVDEDMPVPAPPVLPGAVIGGTRRVSRDVLAHPHYRVSTMDEDRRSSTDTMPDEKLEFKRLSAFPAPAGGSALTSALNQHVPHLVSTGGGAPPPSGGASGVGGNPFASLYASVAAPPTVPSMSLSVFFPHSDDPSEPIEIKVRKDATVEEVTGHGLWKYWDEGREPKLEEEEDMSTVGWGLRIVEDDGEVDEDFPPLDREGQISRFGYAEFGIVRATDSQKKQNAAMQPLIQRRPSRVISAPMASRPVVKAQPAAAVAQARPPPIEYLDEPPLASTARTAGLSSSNATPVLLRVQVRAGADVRFTTTISVPSDMYIADLTEVLVERKHLQQPASDWVLCLADLSFALPLDKTVASLEGKSELALVKRQFAAEYGLRAADRVGGDPNSSMFKRANEPATIAARLAMPGDFAGTYKKYHVQRKTGIGRHARILAIDGDYIHILPSENRTFFDTMKTTSFHITLVASVKLSGRAGGFKIYVWRDGNQKRYEFEAENGKQAQEIVNTIKDLMRIYQTERRDRNSVGPGAAVGTPKVR</sequence>
<proteinExistence type="inferred from homology"/>
<dbReference type="PANTHER" id="PTHR13335">
    <property type="entry name" value="TARGET OF RAPAMYCIN COMPLEX 2 SUBUNIT MAPKAP1"/>
    <property type="match status" value="1"/>
</dbReference>
<name>A0AAF0YE34_9TREE</name>
<feature type="domain" description="SIN1-type PH" evidence="4">
    <location>
        <begin position="703"/>
        <end position="800"/>
    </location>
</feature>
<accession>A0AAF0YE34</accession>